<dbReference type="SUPFAM" id="SSF46689">
    <property type="entry name" value="Homeodomain-like"/>
    <property type="match status" value="1"/>
</dbReference>
<evidence type="ECO:0000313" key="2">
    <source>
        <dbReference type="EMBL" id="CAA6815809.1"/>
    </source>
</evidence>
<gene>
    <name evidence="2" type="ORF">HELGO_WM47101</name>
</gene>
<dbReference type="InterPro" id="IPR006120">
    <property type="entry name" value="Resolvase_HTH_dom"/>
</dbReference>
<dbReference type="GO" id="GO:0000150">
    <property type="term" value="F:DNA strand exchange activity"/>
    <property type="evidence" value="ECO:0007669"/>
    <property type="project" value="InterPro"/>
</dbReference>
<organism evidence="2">
    <name type="scientific">uncultured Sulfurovum sp</name>
    <dbReference type="NCBI Taxonomy" id="269237"/>
    <lineage>
        <taxon>Bacteria</taxon>
        <taxon>Pseudomonadati</taxon>
        <taxon>Campylobacterota</taxon>
        <taxon>Epsilonproteobacteria</taxon>
        <taxon>Campylobacterales</taxon>
        <taxon>Sulfurovaceae</taxon>
        <taxon>Sulfurovum</taxon>
        <taxon>environmental samples</taxon>
    </lineage>
</organism>
<dbReference type="Gene3D" id="1.10.10.60">
    <property type="entry name" value="Homeodomain-like"/>
    <property type="match status" value="1"/>
</dbReference>
<dbReference type="GO" id="GO:0003677">
    <property type="term" value="F:DNA binding"/>
    <property type="evidence" value="ECO:0007669"/>
    <property type="project" value="InterPro"/>
</dbReference>
<dbReference type="EMBL" id="CACVAR010000257">
    <property type="protein sequence ID" value="CAA6815809.1"/>
    <property type="molecule type" value="Genomic_DNA"/>
</dbReference>
<dbReference type="InterPro" id="IPR009057">
    <property type="entry name" value="Homeodomain-like_sf"/>
</dbReference>
<dbReference type="InterPro" id="IPR006119">
    <property type="entry name" value="Resolv_N"/>
</dbReference>
<accession>A0A6S6TH41</accession>
<dbReference type="Pfam" id="PF02796">
    <property type="entry name" value="HTH_7"/>
    <property type="match status" value="1"/>
</dbReference>
<name>A0A6S6TH41_9BACT</name>
<dbReference type="PROSITE" id="PS51736">
    <property type="entry name" value="RECOMBINASES_3"/>
    <property type="match status" value="1"/>
</dbReference>
<proteinExistence type="predicted"/>
<feature type="domain" description="Resolvase/invertase-type recombinase catalytic" evidence="1">
    <location>
        <begin position="1"/>
        <end position="31"/>
    </location>
</feature>
<reference evidence="2" key="1">
    <citation type="submission" date="2020-01" db="EMBL/GenBank/DDBJ databases">
        <authorList>
            <person name="Meier V. D."/>
            <person name="Meier V D."/>
        </authorList>
    </citation>
    <scope>NUCLEOTIDE SEQUENCE</scope>
    <source>
        <strain evidence="2">HLG_WM_MAG_03</strain>
    </source>
</reference>
<dbReference type="AlphaFoldDB" id="A0A6S6TH41"/>
<evidence type="ECO:0000259" key="1">
    <source>
        <dbReference type="PROSITE" id="PS51736"/>
    </source>
</evidence>
<sequence>MIGVLSIIAEFETDLRAERQAEGIKSALERGVRFGAKWKMTKKQVEEAVSLQQIGEMTNQQIADSFGIGRSTLLRYLSNYKKSLSSSDIYC</sequence>
<protein>
    <submittedName>
        <fullName evidence="2">Site-specific recombinase, resolvase family</fullName>
    </submittedName>
</protein>